<protein>
    <submittedName>
        <fullName evidence="5">OLC1v1035398C1</fullName>
    </submittedName>
</protein>
<feature type="domain" description="Trichome birefringence-like C-terminal" evidence="4">
    <location>
        <begin position="115"/>
        <end position="257"/>
    </location>
</feature>
<dbReference type="InterPro" id="IPR029962">
    <property type="entry name" value="TBL"/>
</dbReference>
<dbReference type="EMBL" id="OX459120">
    <property type="protein sequence ID" value="CAI9098707.1"/>
    <property type="molecule type" value="Genomic_DNA"/>
</dbReference>
<organism evidence="5 6">
    <name type="scientific">Oldenlandia corymbosa var. corymbosa</name>
    <dbReference type="NCBI Taxonomy" id="529605"/>
    <lineage>
        <taxon>Eukaryota</taxon>
        <taxon>Viridiplantae</taxon>
        <taxon>Streptophyta</taxon>
        <taxon>Embryophyta</taxon>
        <taxon>Tracheophyta</taxon>
        <taxon>Spermatophyta</taxon>
        <taxon>Magnoliopsida</taxon>
        <taxon>eudicotyledons</taxon>
        <taxon>Gunneridae</taxon>
        <taxon>Pentapetalae</taxon>
        <taxon>asterids</taxon>
        <taxon>lamiids</taxon>
        <taxon>Gentianales</taxon>
        <taxon>Rubiaceae</taxon>
        <taxon>Rubioideae</taxon>
        <taxon>Spermacoceae</taxon>
        <taxon>Hedyotis-Oldenlandia complex</taxon>
        <taxon>Oldenlandia</taxon>
    </lineage>
</organism>
<keyword evidence="3" id="KW-1133">Transmembrane helix</keyword>
<proteinExistence type="inferred from homology"/>
<evidence type="ECO:0000256" key="1">
    <source>
        <dbReference type="ARBA" id="ARBA00007727"/>
    </source>
</evidence>
<accession>A0AAV1CTE5</accession>
<reference evidence="5" key="1">
    <citation type="submission" date="2023-03" db="EMBL/GenBank/DDBJ databases">
        <authorList>
            <person name="Julca I."/>
        </authorList>
    </citation>
    <scope>NUCLEOTIDE SEQUENCE</scope>
</reference>
<evidence type="ECO:0000256" key="3">
    <source>
        <dbReference type="SAM" id="Phobius"/>
    </source>
</evidence>
<keyword evidence="3" id="KW-0812">Transmembrane</keyword>
<feature type="compositionally biased region" description="Low complexity" evidence="2">
    <location>
        <begin position="57"/>
        <end position="69"/>
    </location>
</feature>
<name>A0AAV1CTE5_OLDCO</name>
<dbReference type="PANTHER" id="PTHR32285:SF247">
    <property type="entry name" value="PROTEIN TRICHOME BIREFRINGENCE-LIKE 19"/>
    <property type="match status" value="1"/>
</dbReference>
<keyword evidence="6" id="KW-1185">Reference proteome</keyword>
<evidence type="ECO:0000313" key="5">
    <source>
        <dbReference type="EMBL" id="CAI9098707.1"/>
    </source>
</evidence>
<sequence length="259" mass="29138">MIHEAAADQVAFAVNQLKRVPKVAFTVLFFLVLWSFTVTLNYPPSDIQNYDNPTADSIPNSNSSMLSSPKLDQKDSDSAQGQSPATQRAGGEGEKSGSSAVLHPLDLSSGENSQYEVYKDYNFNISMVSSPYLLRSEMSNPDDDVTSTCSLYLDESVESWSTKLESYDYVIISSSQRFFWLCWLYENRTLIGCTGCKQGNVYQFDAYFSCKKAFRTAFRAISGLRNYKDVTFLRTITPSHFASGEWDEGGDCLRRKRSF</sequence>
<dbReference type="AlphaFoldDB" id="A0AAV1CTE5"/>
<feature type="transmembrane region" description="Helical" evidence="3">
    <location>
        <begin position="23"/>
        <end position="42"/>
    </location>
</feature>
<evidence type="ECO:0000256" key="2">
    <source>
        <dbReference type="SAM" id="MobiDB-lite"/>
    </source>
</evidence>
<dbReference type="InterPro" id="IPR026057">
    <property type="entry name" value="TBL_C"/>
</dbReference>
<comment type="similarity">
    <text evidence="1">Belongs to the PC-esterase family. TBL subfamily.</text>
</comment>
<evidence type="ECO:0000259" key="4">
    <source>
        <dbReference type="Pfam" id="PF13839"/>
    </source>
</evidence>
<keyword evidence="3" id="KW-0472">Membrane</keyword>
<dbReference type="Pfam" id="PF13839">
    <property type="entry name" value="PC-Esterase"/>
    <property type="match status" value="1"/>
</dbReference>
<dbReference type="Proteomes" id="UP001161247">
    <property type="component" value="Chromosome 3"/>
</dbReference>
<evidence type="ECO:0000313" key="6">
    <source>
        <dbReference type="Proteomes" id="UP001161247"/>
    </source>
</evidence>
<dbReference type="PANTHER" id="PTHR32285">
    <property type="entry name" value="PROTEIN TRICHOME BIREFRINGENCE-LIKE 9-RELATED"/>
    <property type="match status" value="1"/>
</dbReference>
<gene>
    <name evidence="5" type="ORF">OLC1_LOCUS8858</name>
</gene>
<feature type="region of interest" description="Disordered" evidence="2">
    <location>
        <begin position="51"/>
        <end position="106"/>
    </location>
</feature>
<dbReference type="GO" id="GO:0016413">
    <property type="term" value="F:O-acetyltransferase activity"/>
    <property type="evidence" value="ECO:0007669"/>
    <property type="project" value="InterPro"/>
</dbReference>
<dbReference type="GO" id="GO:0005794">
    <property type="term" value="C:Golgi apparatus"/>
    <property type="evidence" value="ECO:0007669"/>
    <property type="project" value="TreeGrafter"/>
</dbReference>